<dbReference type="GO" id="GO:0005634">
    <property type="term" value="C:nucleus"/>
    <property type="evidence" value="ECO:0007669"/>
    <property type="project" value="TreeGrafter"/>
</dbReference>
<dbReference type="InterPro" id="IPR008979">
    <property type="entry name" value="Galactose-bd-like_sf"/>
</dbReference>
<sequence length="623" mass="72211">MDENSSCVESLLDNDPQVMEEAVNLLLKIADNILKEPENKKYRQVSLKNKQVNRFLIPAVGALEVLFLMGFQEEDDHLLLPLEQPLDQLRQYRHQLLRLKERNPISAVAGVPEATPSTVPIASGFQFGRVKMQERLSSELQRVAVYESTGQQQKAREVMPVQRLHQLARDKMAAVNKDLQEGATELDFQDCVLMELLKWFKEEFFRWFDAPTCTQCQRKMTACGTQSPSQEDLLWGASRVELYSCKDCVTYDKFVRYNNPGKLLETREGRCGEWANCFTLFCRTLGMDARYVLDFTDHVWTEVYSQSQRRWLHTDCCEGKMDTPLMYEKGWKHKLSYIFAFSKDEVVDVTWRYTTNQKEVLKKRKECDEIWLVTCLMELNRNHQATFTQEKRNFLQFRLVTEIAEFFRQDKTTKDGECEGRQSGSLAWRLSRGETKKSSKYTFKLSKQEEEKREFLVKYSVARDEYLRVSAAGGEENKEKLLKGWQTGTHSAKDIFRKHETDWKFVYLARIEGSSEGKISWCVDWSHTNLKVKKVMVILQQTTYESGCITWQVCTGDKCTIGNKGGVLELGGSEVGNDVRRLEVSAVLSGGCQENAWQHAQLCRQLDSTVDQFPFLISIMFQK</sequence>
<evidence type="ECO:0000256" key="12">
    <source>
        <dbReference type="ARBA" id="ARBA00032901"/>
    </source>
</evidence>
<dbReference type="SMART" id="SM00580">
    <property type="entry name" value="PUG"/>
    <property type="match status" value="1"/>
</dbReference>
<evidence type="ECO:0000313" key="16">
    <source>
        <dbReference type="Proteomes" id="UP001292094"/>
    </source>
</evidence>
<evidence type="ECO:0000256" key="3">
    <source>
        <dbReference type="ARBA" id="ARBA00004496"/>
    </source>
</evidence>
<dbReference type="SMART" id="SM00460">
    <property type="entry name" value="TGc"/>
    <property type="match status" value="1"/>
</dbReference>
<accession>A0AAE1UCS3</accession>
<dbReference type="SUPFAM" id="SSF143503">
    <property type="entry name" value="PUG domain-like"/>
    <property type="match status" value="1"/>
</dbReference>
<comment type="similarity">
    <text evidence="4 13">Belongs to the transglutaminase-like superfamily. PNGase family.</text>
</comment>
<dbReference type="Gene3D" id="2.60.120.1020">
    <property type="entry name" value="Peptide N glycanase, PAW domain"/>
    <property type="match status" value="1"/>
</dbReference>
<proteinExistence type="inferred from homology"/>
<keyword evidence="16" id="KW-1185">Reference proteome</keyword>
<dbReference type="PANTHER" id="PTHR12143:SF19">
    <property type="entry name" value="PEPTIDE-N(4)-(N-ACETYL-BETA-GLUCOSAMINYL)ASPARAGINE AMIDASE"/>
    <property type="match status" value="1"/>
</dbReference>
<dbReference type="PANTHER" id="PTHR12143">
    <property type="entry name" value="PEPTIDE N-GLYCANASE PNGASE -RELATED"/>
    <property type="match status" value="1"/>
</dbReference>
<organism evidence="15 16">
    <name type="scientific">Petrolisthes manimaculis</name>
    <dbReference type="NCBI Taxonomy" id="1843537"/>
    <lineage>
        <taxon>Eukaryota</taxon>
        <taxon>Metazoa</taxon>
        <taxon>Ecdysozoa</taxon>
        <taxon>Arthropoda</taxon>
        <taxon>Crustacea</taxon>
        <taxon>Multicrustacea</taxon>
        <taxon>Malacostraca</taxon>
        <taxon>Eumalacostraca</taxon>
        <taxon>Eucarida</taxon>
        <taxon>Decapoda</taxon>
        <taxon>Pleocyemata</taxon>
        <taxon>Anomura</taxon>
        <taxon>Galatheoidea</taxon>
        <taxon>Porcellanidae</taxon>
        <taxon>Petrolisthes</taxon>
    </lineage>
</organism>
<dbReference type="InterPro" id="IPR038680">
    <property type="entry name" value="PAW_sf"/>
</dbReference>
<name>A0AAE1UCS3_9EUCA</name>
<dbReference type="InterPro" id="IPR002931">
    <property type="entry name" value="Transglutaminase-like"/>
</dbReference>
<gene>
    <name evidence="15" type="ORF">Pmani_009534</name>
</gene>
<dbReference type="Pfam" id="PF04721">
    <property type="entry name" value="PAW"/>
    <property type="match status" value="1"/>
</dbReference>
<keyword evidence="9" id="KW-0378">Hydrolase</keyword>
<dbReference type="GO" id="GO:0006516">
    <property type="term" value="P:glycoprotein catabolic process"/>
    <property type="evidence" value="ECO:0007669"/>
    <property type="project" value="InterPro"/>
</dbReference>
<comment type="catalytic activity">
    <reaction evidence="1">
        <text>Hydrolysis of an N(4)-(acetyl-beta-D-glucosaminyl)asparagine residue in which the glucosamine residue may be further glycosylated, to yield a (substituted) N-acetyl-beta-D-glucosaminylamine and a peptide containing an aspartate residue.</text>
        <dbReference type="EC" id="3.5.1.52"/>
    </reaction>
</comment>
<comment type="caution">
    <text evidence="15">The sequence shown here is derived from an EMBL/GenBank/DDBJ whole genome shotgun (WGS) entry which is preliminary data.</text>
</comment>
<comment type="cofactor">
    <cofactor evidence="2">
        <name>Zn(2+)</name>
        <dbReference type="ChEBI" id="CHEBI:29105"/>
    </cofactor>
</comment>
<dbReference type="Gene3D" id="2.20.25.10">
    <property type="match status" value="1"/>
</dbReference>
<evidence type="ECO:0000256" key="11">
    <source>
        <dbReference type="ARBA" id="ARBA00024870"/>
    </source>
</evidence>
<evidence type="ECO:0000256" key="10">
    <source>
        <dbReference type="ARBA" id="ARBA00022833"/>
    </source>
</evidence>
<evidence type="ECO:0000256" key="6">
    <source>
        <dbReference type="ARBA" id="ARBA00018546"/>
    </source>
</evidence>
<dbReference type="InterPro" id="IPR018997">
    <property type="entry name" value="PUB_domain"/>
</dbReference>
<evidence type="ECO:0000256" key="9">
    <source>
        <dbReference type="ARBA" id="ARBA00022801"/>
    </source>
</evidence>
<dbReference type="Pfam" id="PF01841">
    <property type="entry name" value="Transglut_core"/>
    <property type="match status" value="1"/>
</dbReference>
<dbReference type="PROSITE" id="PS51398">
    <property type="entry name" value="PAW"/>
    <property type="match status" value="1"/>
</dbReference>
<dbReference type="InterPro" id="IPR050883">
    <property type="entry name" value="PNGase"/>
</dbReference>
<dbReference type="InterPro" id="IPR006588">
    <property type="entry name" value="Peptide_N_glycanase_PAW_dom"/>
</dbReference>
<dbReference type="Proteomes" id="UP001292094">
    <property type="component" value="Unassembled WGS sequence"/>
</dbReference>
<dbReference type="EC" id="3.5.1.52" evidence="5"/>
<dbReference type="InterPro" id="IPR038765">
    <property type="entry name" value="Papain-like_cys_pep_sf"/>
</dbReference>
<dbReference type="AlphaFoldDB" id="A0AAE1UCS3"/>
<evidence type="ECO:0000256" key="4">
    <source>
        <dbReference type="ARBA" id="ARBA00009390"/>
    </source>
</evidence>
<dbReference type="Gene3D" id="3.10.620.30">
    <property type="match status" value="1"/>
</dbReference>
<evidence type="ECO:0000256" key="7">
    <source>
        <dbReference type="ARBA" id="ARBA00022490"/>
    </source>
</evidence>
<dbReference type="GO" id="GO:0000224">
    <property type="term" value="F:peptide-N4-(N-acetyl-beta-glucosaminyl)asparagine amidase activity"/>
    <property type="evidence" value="ECO:0007669"/>
    <property type="project" value="UniProtKB-EC"/>
</dbReference>
<evidence type="ECO:0000256" key="2">
    <source>
        <dbReference type="ARBA" id="ARBA00001947"/>
    </source>
</evidence>
<keyword evidence="8" id="KW-0479">Metal-binding</keyword>
<dbReference type="Gene3D" id="1.20.58.2190">
    <property type="match status" value="1"/>
</dbReference>
<evidence type="ECO:0000256" key="5">
    <source>
        <dbReference type="ARBA" id="ARBA00012158"/>
    </source>
</evidence>
<dbReference type="SUPFAM" id="SSF54001">
    <property type="entry name" value="Cysteine proteinases"/>
    <property type="match status" value="1"/>
</dbReference>
<feature type="domain" description="PAW" evidence="14">
    <location>
        <begin position="417"/>
        <end position="623"/>
    </location>
</feature>
<keyword evidence="7" id="KW-0963">Cytoplasm</keyword>
<dbReference type="InterPro" id="IPR036339">
    <property type="entry name" value="PUB-like_dom_sf"/>
</dbReference>
<keyword evidence="10" id="KW-0862">Zinc</keyword>
<comment type="function">
    <text evidence="11">Specifically deglycosylates the denatured form of N-linked glycoproteins in the cytoplasm and assists their proteasome-mediated degradation. Cleaves the beta-aspartyl-glucosamine (GlcNAc) of the glycan and the amide side chain of Asn, converting Asn to Asp. Prefers proteins containing high-mannose over those bearing complex type oligosaccharides. Can recognize misfolded proteins in the endoplasmic reticulum that are exported to the cytosol to be destroyed and deglycosylate them, while it has no activity toward native proteins. Deglycosylation is a prerequisite for subsequent proteasome-mediated degradation of some, but not all, misfolded glycoproteins.</text>
</comment>
<evidence type="ECO:0000313" key="15">
    <source>
        <dbReference type="EMBL" id="KAK4319548.1"/>
    </source>
</evidence>
<dbReference type="GO" id="GO:0046872">
    <property type="term" value="F:metal ion binding"/>
    <property type="evidence" value="ECO:0007669"/>
    <property type="project" value="UniProtKB-KW"/>
</dbReference>
<dbReference type="GO" id="GO:0005829">
    <property type="term" value="C:cytosol"/>
    <property type="evidence" value="ECO:0007669"/>
    <property type="project" value="TreeGrafter"/>
</dbReference>
<evidence type="ECO:0000259" key="14">
    <source>
        <dbReference type="PROSITE" id="PS51398"/>
    </source>
</evidence>
<dbReference type="SUPFAM" id="SSF49785">
    <property type="entry name" value="Galactose-binding domain-like"/>
    <property type="match status" value="1"/>
</dbReference>
<evidence type="ECO:0000256" key="8">
    <source>
        <dbReference type="ARBA" id="ARBA00022723"/>
    </source>
</evidence>
<comment type="subcellular location">
    <subcellularLocation>
        <location evidence="3">Cytoplasm</location>
    </subcellularLocation>
</comment>
<dbReference type="EMBL" id="JAWZYT010000743">
    <property type="protein sequence ID" value="KAK4319548.1"/>
    <property type="molecule type" value="Genomic_DNA"/>
</dbReference>
<evidence type="ECO:0000256" key="1">
    <source>
        <dbReference type="ARBA" id="ARBA00001650"/>
    </source>
</evidence>
<dbReference type="SMART" id="SM00613">
    <property type="entry name" value="PAW"/>
    <property type="match status" value="1"/>
</dbReference>
<reference evidence="15" key="1">
    <citation type="submission" date="2023-11" db="EMBL/GenBank/DDBJ databases">
        <title>Genome assemblies of two species of porcelain crab, Petrolisthes cinctipes and Petrolisthes manimaculis (Anomura: Porcellanidae).</title>
        <authorList>
            <person name="Angst P."/>
        </authorList>
    </citation>
    <scope>NUCLEOTIDE SEQUENCE</scope>
    <source>
        <strain evidence="15">PB745_02</strain>
        <tissue evidence="15">Gill</tissue>
    </source>
</reference>
<dbReference type="Pfam" id="PF09409">
    <property type="entry name" value="PUB"/>
    <property type="match status" value="1"/>
</dbReference>
<evidence type="ECO:0000256" key="13">
    <source>
        <dbReference type="PROSITE-ProRule" id="PRU00731"/>
    </source>
</evidence>
<protein>
    <recommendedName>
        <fullName evidence="6">Peptide-N(4)-(N-acetyl-beta-glucosaminyl)asparagine amidase</fullName>
        <ecNumber evidence="5">3.5.1.52</ecNumber>
    </recommendedName>
    <alternativeName>
        <fullName evidence="12">Peptide:N-glycanase</fullName>
    </alternativeName>
</protein>